<evidence type="ECO:0000313" key="1">
    <source>
        <dbReference type="EMBL" id="BCE53581.1"/>
    </source>
</evidence>
<proteinExistence type="predicted"/>
<sequence length="74" mass="8242">MLRCAGNDVLREWCSRLSCLSRRLPLTRNPRYARIPASPRERGEVKSYTRGMLAGRTSRDCAASLIPALAAPKP</sequence>
<reference evidence="2" key="2">
    <citation type="submission" date="2020-05" db="EMBL/GenBank/DDBJ databases">
        <title>Complete genome sequence of Bradyrhizobium diazoefficiens XF9 isolated from soybean nodule.</title>
        <authorList>
            <person name="Noda R."/>
            <person name="Kakizaki K."/>
            <person name="Minamisawa K."/>
        </authorList>
    </citation>
    <scope>NUCLEOTIDE SEQUENCE</scope>
    <source>
        <strain evidence="2">XF9</strain>
    </source>
</reference>
<name>A0A810BWH8_9BRAD</name>
<organism evidence="2">
    <name type="scientific">Bradyrhizobium diazoefficiens</name>
    <dbReference type="NCBI Taxonomy" id="1355477"/>
    <lineage>
        <taxon>Bacteria</taxon>
        <taxon>Pseudomonadati</taxon>
        <taxon>Pseudomonadota</taxon>
        <taxon>Alphaproteobacteria</taxon>
        <taxon>Hyphomicrobiales</taxon>
        <taxon>Nitrobacteraceae</taxon>
        <taxon>Bradyrhizobium</taxon>
    </lineage>
</organism>
<gene>
    <name evidence="1" type="ORF">XF5B_10930</name>
    <name evidence="2" type="ORF">XF9B_11110</name>
</gene>
<evidence type="ECO:0000313" key="2">
    <source>
        <dbReference type="EMBL" id="BCE79690.1"/>
    </source>
</evidence>
<reference evidence="1" key="1">
    <citation type="submission" date="2020-05" db="EMBL/GenBank/DDBJ databases">
        <title>Complete genome sequence of Bradyrhizobium diazoefficiens XF5 isolated from soybean nodule.</title>
        <authorList>
            <person name="Noda R."/>
            <person name="Kakizaki K."/>
            <person name="Minamisawa K."/>
        </authorList>
    </citation>
    <scope>NUCLEOTIDE SEQUENCE</scope>
    <source>
        <strain evidence="1">XF5</strain>
    </source>
</reference>
<protein>
    <submittedName>
        <fullName evidence="2">Uncharacterized protein</fullName>
    </submittedName>
</protein>
<dbReference type="EMBL" id="AP023098">
    <property type="protein sequence ID" value="BCE79690.1"/>
    <property type="molecule type" value="Genomic_DNA"/>
</dbReference>
<dbReference type="AlphaFoldDB" id="A0A810BWH8"/>
<accession>A0A810BWH8</accession>
<dbReference type="EMBL" id="AP023095">
    <property type="protein sequence ID" value="BCE53581.1"/>
    <property type="molecule type" value="Genomic_DNA"/>
</dbReference>